<dbReference type="EMBL" id="JAKEVZ010000002">
    <property type="protein sequence ID" value="MCF1750033.1"/>
    <property type="molecule type" value="Genomic_DNA"/>
</dbReference>
<dbReference type="Proteomes" id="UP001201449">
    <property type="component" value="Unassembled WGS sequence"/>
</dbReference>
<feature type="transmembrane region" description="Helical" evidence="1">
    <location>
        <begin position="50"/>
        <end position="70"/>
    </location>
</feature>
<evidence type="ECO:0000313" key="3">
    <source>
        <dbReference type="Proteomes" id="UP001201449"/>
    </source>
</evidence>
<keyword evidence="3" id="KW-1185">Reference proteome</keyword>
<evidence type="ECO:0008006" key="4">
    <source>
        <dbReference type="Google" id="ProtNLM"/>
    </source>
</evidence>
<keyword evidence="1" id="KW-0812">Transmembrane</keyword>
<keyword evidence="1" id="KW-0472">Membrane</keyword>
<keyword evidence="1" id="KW-1133">Transmembrane helix</keyword>
<reference evidence="2 3" key="1">
    <citation type="submission" date="2022-01" db="EMBL/GenBank/DDBJ databases">
        <title>Mariniradius saccharolyticus sp. nov., isolated from sediment of a river.</title>
        <authorList>
            <person name="Liu H."/>
        </authorList>
    </citation>
    <scope>NUCLEOTIDE SEQUENCE [LARGE SCALE GENOMIC DNA]</scope>
    <source>
        <strain evidence="2 3">RY-2</strain>
    </source>
</reference>
<accession>A0ABS9BPR2</accession>
<organism evidence="2 3">
    <name type="scientific">Mariniradius sediminis</name>
    <dbReference type="NCBI Taxonomy" id="2909237"/>
    <lineage>
        <taxon>Bacteria</taxon>
        <taxon>Pseudomonadati</taxon>
        <taxon>Bacteroidota</taxon>
        <taxon>Cytophagia</taxon>
        <taxon>Cytophagales</taxon>
        <taxon>Cyclobacteriaceae</taxon>
        <taxon>Mariniradius</taxon>
    </lineage>
</organism>
<feature type="transmembrane region" description="Helical" evidence="1">
    <location>
        <begin position="6"/>
        <end position="29"/>
    </location>
</feature>
<dbReference type="RefSeq" id="WP_234860172.1">
    <property type="nucleotide sequence ID" value="NZ_JAKEVZ010000002.1"/>
</dbReference>
<evidence type="ECO:0000256" key="1">
    <source>
        <dbReference type="SAM" id="Phobius"/>
    </source>
</evidence>
<evidence type="ECO:0000313" key="2">
    <source>
        <dbReference type="EMBL" id="MCF1750033.1"/>
    </source>
</evidence>
<gene>
    <name evidence="2" type="ORF">L0U89_03045</name>
</gene>
<comment type="caution">
    <text evidence="2">The sequence shown here is derived from an EMBL/GenBank/DDBJ whole genome shotgun (WGS) entry which is preliminary data.</text>
</comment>
<sequence>MIEIFFSILFLLVSYFMTTLALVQGYIPGTSKIVQEKDGKVRQVLQYGKILLISFVIASIFSGLMFYYFVYPLYYPL</sequence>
<protein>
    <recommendedName>
        <fullName evidence="4">Interferon-induced transmembrane protein</fullName>
    </recommendedName>
</protein>
<proteinExistence type="predicted"/>
<name>A0ABS9BPR2_9BACT</name>